<dbReference type="SUPFAM" id="SSF81340">
    <property type="entry name" value="Clc chloride channel"/>
    <property type="match status" value="1"/>
</dbReference>
<sequence>MPPSPSLTPGGPSSTTWRRERLLRIGTNAQTPPEPGDPDASFFDQADLSLSEHTSLHTSDNGTSYGTIPARRRPQSKNSLNSHSHRGVSHIPSLSFLNRTTSNGSGPRSPSILAFSRLSTQRPISAYDAPLLSKDDIETDADAKVNGIRVWYSSFSSIDWLHDAIKDSARFSRLRRRKSIRSRIRLVTDKSLGWFIVTIVGLLTAVVAFLIVRGEQWLFDTKDGYCREAWWRAKQFCCPETDVLGASFVFARRISEVECEAWRPWTDVFSQSKGSTGEHVVEYMSYALIALSLALSSALLTIYLTNSTSFVTRKESGVLAPDFPGVSSGAKNRLPSVINKRKVMYYAAGSGIPEVKTILSGFVIHGYLGGRVLFTKSVGLALSVASGLSLGKEGPLVHIASCIGNIISRFFGKYENNEAKRREILSAACAAGVAVAFGAPIGGTLFSLEEVSYFFPPKVMWRSFFCAMIAAITLKILDPFGTGKLVLFQVTYAKDWHAYELFPFILLGVFGGLYGAYFSKLNFRWSKHVRNKTWLKSHPIAEVLLITTVTSALCFLNPYTRMGGTELVYNLFAECRTGSGHTQSSLCVLDPSSFANVWPVIRAVLVAMLVKACLTLVTFGIKVPAGIFIPSLGVGACAGRIMGIFMQWLQWQIPGSRMFRACHGDADCVIPGLYAMVGAAATLSGVTRTTVSLAVIMFELTNTLTYAVPVMLSVLVAKTVADALEPKGIYDLVIELNQLPYLDTKHEYLWGSLQINDVTSRDVEVVRLDKHNTVKSLRDQLFSLTASGNDDGGFPILRNDNDGDGMRMIGYIGANELEHALSTCIVADEADAEVHFHTTYSHNTVASSASSFMEDTLGRTQDPFDFSAYMDQAPLTVSSNSPLEMIHQFFVKLGARYVVVTDTEGLYEGVIDKKTWLAFLADLEEKS</sequence>
<name>A0A9P5YAG8_9AGAR</name>
<comment type="subcellular location">
    <subcellularLocation>
        <location evidence="1 9">Membrane</location>
        <topology evidence="1 9">Multi-pass membrane protein</topology>
    </subcellularLocation>
</comment>
<feature type="domain" description="CBS" evidence="11">
    <location>
        <begin position="870"/>
        <end position="927"/>
    </location>
</feature>
<comment type="caution">
    <text evidence="9">Lacks conserved residue(s) required for the propagation of feature annotation.</text>
</comment>
<evidence type="ECO:0000313" key="13">
    <source>
        <dbReference type="Proteomes" id="UP000807353"/>
    </source>
</evidence>
<feature type="transmembrane region" description="Helical" evidence="9">
    <location>
        <begin position="283"/>
        <end position="304"/>
    </location>
</feature>
<feature type="transmembrane region" description="Helical" evidence="9">
    <location>
        <begin position="600"/>
        <end position="621"/>
    </location>
</feature>
<evidence type="ECO:0000256" key="6">
    <source>
        <dbReference type="ARBA" id="ARBA00023136"/>
    </source>
</evidence>
<dbReference type="AlphaFoldDB" id="A0A9P5YAG8"/>
<keyword evidence="6 9" id="KW-0472">Membrane</keyword>
<evidence type="ECO:0000256" key="1">
    <source>
        <dbReference type="ARBA" id="ARBA00004141"/>
    </source>
</evidence>
<comment type="caution">
    <text evidence="12">The sequence shown here is derived from an EMBL/GenBank/DDBJ whole genome shotgun (WGS) entry which is preliminary data.</text>
</comment>
<dbReference type="FunFam" id="1.10.3080.10:FF:000013">
    <property type="entry name" value="Voltage-gated chloride channel (ClcA)"/>
    <property type="match status" value="1"/>
</dbReference>
<dbReference type="PANTHER" id="PTHR45711:SF6">
    <property type="entry name" value="CHLORIDE CHANNEL PROTEIN"/>
    <property type="match status" value="1"/>
</dbReference>
<dbReference type="Pfam" id="PF00654">
    <property type="entry name" value="Voltage_CLC"/>
    <property type="match status" value="1"/>
</dbReference>
<feature type="transmembrane region" description="Helical" evidence="9">
    <location>
        <begin position="424"/>
        <end position="447"/>
    </location>
</feature>
<evidence type="ECO:0000256" key="10">
    <source>
        <dbReference type="SAM" id="MobiDB-lite"/>
    </source>
</evidence>
<dbReference type="GO" id="GO:0005769">
    <property type="term" value="C:early endosome"/>
    <property type="evidence" value="ECO:0007669"/>
    <property type="project" value="TreeGrafter"/>
</dbReference>
<feature type="transmembrane region" description="Helical" evidence="9">
    <location>
        <begin position="191"/>
        <end position="212"/>
    </location>
</feature>
<dbReference type="Proteomes" id="UP000807353">
    <property type="component" value="Unassembled WGS sequence"/>
</dbReference>
<feature type="transmembrane region" description="Helical" evidence="9">
    <location>
        <begin position="627"/>
        <end position="649"/>
    </location>
</feature>
<evidence type="ECO:0000256" key="4">
    <source>
        <dbReference type="ARBA" id="ARBA00022989"/>
    </source>
</evidence>
<keyword evidence="5 9" id="KW-0406">Ion transport</keyword>
<keyword evidence="2 9" id="KW-0813">Transport</keyword>
<keyword evidence="7 9" id="KW-0868">Chloride</keyword>
<comment type="similarity">
    <text evidence="9">Belongs to the chloride channel (TC 2.A.49) family.</text>
</comment>
<feature type="transmembrane region" description="Helical" evidence="9">
    <location>
        <begin position="343"/>
        <end position="368"/>
    </location>
</feature>
<evidence type="ECO:0000256" key="8">
    <source>
        <dbReference type="PROSITE-ProRule" id="PRU00703"/>
    </source>
</evidence>
<feature type="compositionally biased region" description="Polar residues" evidence="10">
    <location>
        <begin position="95"/>
        <end position="108"/>
    </location>
</feature>
<feature type="compositionally biased region" description="Low complexity" evidence="10">
    <location>
        <begin position="7"/>
        <end position="16"/>
    </location>
</feature>
<dbReference type="Gene3D" id="1.10.3080.10">
    <property type="entry name" value="Clc chloride channel"/>
    <property type="match status" value="1"/>
</dbReference>
<dbReference type="GO" id="GO:0005794">
    <property type="term" value="C:Golgi apparatus"/>
    <property type="evidence" value="ECO:0007669"/>
    <property type="project" value="TreeGrafter"/>
</dbReference>
<protein>
    <recommendedName>
        <fullName evidence="9">Chloride channel protein</fullName>
    </recommendedName>
</protein>
<dbReference type="InterPro" id="IPR001807">
    <property type="entry name" value="ClC"/>
</dbReference>
<dbReference type="GO" id="GO:0005247">
    <property type="term" value="F:voltage-gated chloride channel activity"/>
    <property type="evidence" value="ECO:0007669"/>
    <property type="project" value="TreeGrafter"/>
</dbReference>
<proteinExistence type="inferred from homology"/>
<feature type="transmembrane region" description="Helical" evidence="9">
    <location>
        <begin position="537"/>
        <end position="556"/>
    </location>
</feature>
<dbReference type="OrthoDB" id="431497at2759"/>
<evidence type="ECO:0000259" key="11">
    <source>
        <dbReference type="PROSITE" id="PS51371"/>
    </source>
</evidence>
<dbReference type="EMBL" id="MU150250">
    <property type="protein sequence ID" value="KAF9465072.1"/>
    <property type="molecule type" value="Genomic_DNA"/>
</dbReference>
<evidence type="ECO:0000256" key="3">
    <source>
        <dbReference type="ARBA" id="ARBA00022692"/>
    </source>
</evidence>
<keyword evidence="4 9" id="KW-1133">Transmembrane helix</keyword>
<dbReference type="GO" id="GO:0005886">
    <property type="term" value="C:plasma membrane"/>
    <property type="evidence" value="ECO:0007669"/>
    <property type="project" value="TreeGrafter"/>
</dbReference>
<feature type="compositionally biased region" description="Low complexity" evidence="10">
    <location>
        <begin position="48"/>
        <end position="59"/>
    </location>
</feature>
<keyword evidence="8" id="KW-0129">CBS domain</keyword>
<dbReference type="PANTHER" id="PTHR45711">
    <property type="entry name" value="CHLORIDE CHANNEL PROTEIN"/>
    <property type="match status" value="1"/>
</dbReference>
<feature type="transmembrane region" description="Helical" evidence="9">
    <location>
        <begin position="498"/>
        <end position="517"/>
    </location>
</feature>
<evidence type="ECO:0000256" key="5">
    <source>
        <dbReference type="ARBA" id="ARBA00023065"/>
    </source>
</evidence>
<feature type="region of interest" description="Disordered" evidence="10">
    <location>
        <begin position="1"/>
        <end position="109"/>
    </location>
</feature>
<evidence type="ECO:0000256" key="9">
    <source>
        <dbReference type="RuleBase" id="RU361221"/>
    </source>
</evidence>
<dbReference type="PROSITE" id="PS51371">
    <property type="entry name" value="CBS"/>
    <property type="match status" value="1"/>
</dbReference>
<dbReference type="PRINTS" id="PR00762">
    <property type="entry name" value="CLCHANNEL"/>
</dbReference>
<reference evidence="12" key="1">
    <citation type="submission" date="2020-11" db="EMBL/GenBank/DDBJ databases">
        <authorList>
            <consortium name="DOE Joint Genome Institute"/>
            <person name="Ahrendt S."/>
            <person name="Riley R."/>
            <person name="Andreopoulos W."/>
            <person name="Labutti K."/>
            <person name="Pangilinan J."/>
            <person name="Ruiz-Duenas F.J."/>
            <person name="Barrasa J.M."/>
            <person name="Sanchez-Garcia M."/>
            <person name="Camarero S."/>
            <person name="Miyauchi S."/>
            <person name="Serrano A."/>
            <person name="Linde D."/>
            <person name="Babiker R."/>
            <person name="Drula E."/>
            <person name="Ayuso-Fernandez I."/>
            <person name="Pacheco R."/>
            <person name="Padilla G."/>
            <person name="Ferreira P."/>
            <person name="Barriuso J."/>
            <person name="Kellner H."/>
            <person name="Castanera R."/>
            <person name="Alfaro M."/>
            <person name="Ramirez L."/>
            <person name="Pisabarro A.G."/>
            <person name="Kuo A."/>
            <person name="Tritt A."/>
            <person name="Lipzen A."/>
            <person name="He G."/>
            <person name="Yan M."/>
            <person name="Ng V."/>
            <person name="Cullen D."/>
            <person name="Martin F."/>
            <person name="Rosso M.-N."/>
            <person name="Henrissat B."/>
            <person name="Hibbett D."/>
            <person name="Martinez A.T."/>
            <person name="Grigoriev I.V."/>
        </authorList>
    </citation>
    <scope>NUCLEOTIDE SEQUENCE</scope>
    <source>
        <strain evidence="12">CBS 247.69</strain>
    </source>
</reference>
<evidence type="ECO:0000313" key="12">
    <source>
        <dbReference type="EMBL" id="KAF9465072.1"/>
    </source>
</evidence>
<evidence type="ECO:0000256" key="7">
    <source>
        <dbReference type="ARBA" id="ARBA00023214"/>
    </source>
</evidence>
<keyword evidence="3 9" id="KW-0812">Transmembrane</keyword>
<organism evidence="12 13">
    <name type="scientific">Collybia nuda</name>
    <dbReference type="NCBI Taxonomy" id="64659"/>
    <lineage>
        <taxon>Eukaryota</taxon>
        <taxon>Fungi</taxon>
        <taxon>Dikarya</taxon>
        <taxon>Basidiomycota</taxon>
        <taxon>Agaricomycotina</taxon>
        <taxon>Agaricomycetes</taxon>
        <taxon>Agaricomycetidae</taxon>
        <taxon>Agaricales</taxon>
        <taxon>Tricholomatineae</taxon>
        <taxon>Clitocybaceae</taxon>
        <taxon>Collybia</taxon>
    </lineage>
</organism>
<dbReference type="CDD" id="cd03684">
    <property type="entry name" value="ClC_3_like"/>
    <property type="match status" value="1"/>
</dbReference>
<accession>A0A9P5YAG8</accession>
<keyword evidence="13" id="KW-1185">Reference proteome</keyword>
<dbReference type="SUPFAM" id="SSF54631">
    <property type="entry name" value="CBS-domain pair"/>
    <property type="match status" value="1"/>
</dbReference>
<feature type="transmembrane region" description="Helical" evidence="9">
    <location>
        <begin position="459"/>
        <end position="477"/>
    </location>
</feature>
<evidence type="ECO:0000256" key="2">
    <source>
        <dbReference type="ARBA" id="ARBA00022448"/>
    </source>
</evidence>
<gene>
    <name evidence="12" type="ORF">BDZ94DRAFT_1160916</name>
</gene>
<dbReference type="InterPro" id="IPR000644">
    <property type="entry name" value="CBS_dom"/>
</dbReference>
<dbReference type="InterPro" id="IPR014743">
    <property type="entry name" value="Cl-channel_core"/>
</dbReference>
<dbReference type="InterPro" id="IPR046342">
    <property type="entry name" value="CBS_dom_sf"/>
</dbReference>